<sequence>MLPIDVLIIGAGPAGISSALHLVNADASWASRLLVIDKAIFPREKLCGGGVMRFGEQALWRLRLPFAPCQIPIREAKFIYDQHVMTLRAQPLFRVVHRADFDDWLLRQAERQGVIARQSEALLDLQYTENGIHVMTSQAQFLAKLVIAADGSNSAVRRLLKLQRPTHPPVARLLEVVTPAKQDLLAFRDGVAIFDFSCMAQGIQGYCWDFPAIRNGEAWMNRGVYDSRVHAQLPLSSLPNALEHHVTKQGEIWDEAAMNGFPIRWLDEESAVSVPRIMLVGDAAGVDPLFGEGISYALAYGEAAAISVVSAFEQGDFSCVSYREQIMQHPILRQLRGRRNMAKLLYNFCGHPTRLRLLWKAAPLLFRCLAWYRPEYLPFPARQIKIEH</sequence>
<dbReference type="InterPro" id="IPR002938">
    <property type="entry name" value="FAD-bd"/>
</dbReference>
<dbReference type="GO" id="GO:0071949">
    <property type="term" value="F:FAD binding"/>
    <property type="evidence" value="ECO:0007669"/>
    <property type="project" value="InterPro"/>
</dbReference>
<dbReference type="Pfam" id="PF01494">
    <property type="entry name" value="FAD_binding_3"/>
    <property type="match status" value="1"/>
</dbReference>
<dbReference type="EMBL" id="DF820459">
    <property type="protein sequence ID" value="GAK53641.1"/>
    <property type="molecule type" value="Genomic_DNA"/>
</dbReference>
<dbReference type="SUPFAM" id="SSF51905">
    <property type="entry name" value="FAD/NAD(P)-binding domain"/>
    <property type="match status" value="1"/>
</dbReference>
<dbReference type="HOGENOM" id="CLU_050977_0_0_0"/>
<proteinExistence type="predicted"/>
<evidence type="ECO:0000259" key="1">
    <source>
        <dbReference type="Pfam" id="PF01494"/>
    </source>
</evidence>
<dbReference type="PRINTS" id="PR00420">
    <property type="entry name" value="RNGMNOXGNASE"/>
</dbReference>
<accession>A0A0S6W5E1</accession>
<dbReference type="AlphaFoldDB" id="A0A0S6W5E1"/>
<organism evidence="2 3">
    <name type="scientific">Candidatus Moduliflexus flocculans</name>
    <dbReference type="NCBI Taxonomy" id="1499966"/>
    <lineage>
        <taxon>Bacteria</taxon>
        <taxon>Candidatus Moduliflexota</taxon>
        <taxon>Candidatus Moduliflexia</taxon>
        <taxon>Candidatus Moduliflexales</taxon>
        <taxon>Candidatus Moduliflexaceae</taxon>
    </lineage>
</organism>
<dbReference type="PANTHER" id="PTHR42685">
    <property type="entry name" value="GERANYLGERANYL DIPHOSPHATE REDUCTASE"/>
    <property type="match status" value="1"/>
</dbReference>
<protein>
    <submittedName>
        <fullName evidence="2">Monooxygenase family protein</fullName>
    </submittedName>
</protein>
<keyword evidence="2" id="KW-0560">Oxidoreductase</keyword>
<name>A0A0S6W5E1_9BACT</name>
<gene>
    <name evidence="2" type="ORF">U14_04908</name>
</gene>
<dbReference type="Gene3D" id="3.50.50.60">
    <property type="entry name" value="FAD/NAD(P)-binding domain"/>
    <property type="match status" value="1"/>
</dbReference>
<dbReference type="GO" id="GO:0004497">
    <property type="term" value="F:monooxygenase activity"/>
    <property type="evidence" value="ECO:0007669"/>
    <property type="project" value="UniProtKB-KW"/>
</dbReference>
<dbReference type="Proteomes" id="UP000030700">
    <property type="component" value="Unassembled WGS sequence"/>
</dbReference>
<dbReference type="InterPro" id="IPR036188">
    <property type="entry name" value="FAD/NAD-bd_sf"/>
</dbReference>
<dbReference type="PANTHER" id="PTHR42685:SF22">
    <property type="entry name" value="CONDITIONED MEDIUM FACTOR RECEPTOR 1"/>
    <property type="match status" value="1"/>
</dbReference>
<keyword evidence="3" id="KW-1185">Reference proteome</keyword>
<keyword evidence="2" id="KW-0503">Monooxygenase</keyword>
<dbReference type="InterPro" id="IPR050407">
    <property type="entry name" value="Geranylgeranyl_reductase"/>
</dbReference>
<feature type="domain" description="FAD-binding" evidence="1">
    <location>
        <begin position="95"/>
        <end position="258"/>
    </location>
</feature>
<dbReference type="STRING" id="1499966.U14_04908"/>
<reference evidence="2 3" key="1">
    <citation type="journal article" date="2015" name="PeerJ">
        <title>First genomic representation of candidate bacterial phylum KSB3 points to enhanced environmental sensing as a trigger of wastewater bulking.</title>
        <authorList>
            <person name="Sekiguchi Y."/>
            <person name="Ohashi A."/>
            <person name="Parks D.H."/>
            <person name="Yamauchi T."/>
            <person name="Tyson G.W."/>
            <person name="Hugenholtz P."/>
        </authorList>
    </citation>
    <scope>NUCLEOTIDE SEQUENCE [LARGE SCALE GENOMIC DNA]</scope>
</reference>
<evidence type="ECO:0000313" key="2">
    <source>
        <dbReference type="EMBL" id="GAK53641.1"/>
    </source>
</evidence>
<evidence type="ECO:0000313" key="3">
    <source>
        <dbReference type="Proteomes" id="UP000030700"/>
    </source>
</evidence>